<dbReference type="SUPFAM" id="SSF48208">
    <property type="entry name" value="Six-hairpin glycosidases"/>
    <property type="match status" value="1"/>
</dbReference>
<name>A0A2S4WAL8_9BASI</name>
<reference evidence="3" key="2">
    <citation type="journal article" date="2018" name="BMC Genomics">
        <title>Genomic insights into host adaptation between the wheat stripe rust pathogen (Puccinia striiformis f. sp. tritici) and the barley stripe rust pathogen (Puccinia striiformis f. sp. hordei).</title>
        <authorList>
            <person name="Xia C."/>
            <person name="Wang M."/>
            <person name="Yin C."/>
            <person name="Cornejo O.E."/>
            <person name="Hulbert S.H."/>
            <person name="Chen X."/>
        </authorList>
    </citation>
    <scope>NUCLEOTIDE SEQUENCE [LARGE SCALE GENOMIC DNA]</scope>
    <source>
        <strain evidence="3">93TX-2</strain>
    </source>
</reference>
<reference evidence="2 3" key="1">
    <citation type="submission" date="2017-12" db="EMBL/GenBank/DDBJ databases">
        <title>Gene loss provides genomic basis for host adaptation in cereal stripe rust fungi.</title>
        <authorList>
            <person name="Xia C."/>
        </authorList>
    </citation>
    <scope>NUCLEOTIDE SEQUENCE [LARGE SCALE GENOMIC DNA]</scope>
    <source>
        <strain evidence="2 3">93TX-2</strain>
    </source>
</reference>
<evidence type="ECO:0000313" key="3">
    <source>
        <dbReference type="Proteomes" id="UP000238274"/>
    </source>
</evidence>
<proteinExistence type="predicted"/>
<dbReference type="Pfam" id="PF00723">
    <property type="entry name" value="Glyco_hydro_15"/>
    <property type="match status" value="1"/>
</dbReference>
<dbReference type="GO" id="GO:0005975">
    <property type="term" value="P:carbohydrate metabolic process"/>
    <property type="evidence" value="ECO:0007669"/>
    <property type="project" value="InterPro"/>
</dbReference>
<accession>A0A2S4WAL8</accession>
<dbReference type="InterPro" id="IPR008928">
    <property type="entry name" value="6-hairpin_glycosidase_sf"/>
</dbReference>
<dbReference type="PANTHER" id="PTHR31616">
    <property type="entry name" value="TREHALASE"/>
    <property type="match status" value="1"/>
</dbReference>
<protein>
    <recommendedName>
        <fullName evidence="1">GH15-like domain-containing protein</fullName>
    </recommendedName>
</protein>
<organism evidence="2 3">
    <name type="scientific">Puccinia striiformis</name>
    <dbReference type="NCBI Taxonomy" id="27350"/>
    <lineage>
        <taxon>Eukaryota</taxon>
        <taxon>Fungi</taxon>
        <taxon>Dikarya</taxon>
        <taxon>Basidiomycota</taxon>
        <taxon>Pucciniomycotina</taxon>
        <taxon>Pucciniomycetes</taxon>
        <taxon>Pucciniales</taxon>
        <taxon>Pucciniaceae</taxon>
        <taxon>Puccinia</taxon>
    </lineage>
</organism>
<dbReference type="GO" id="GO:0000324">
    <property type="term" value="C:fungal-type vacuole"/>
    <property type="evidence" value="ECO:0007669"/>
    <property type="project" value="TreeGrafter"/>
</dbReference>
<dbReference type="VEuPathDB" id="FungiDB:PSHT_05428"/>
<dbReference type="InterPro" id="IPR012341">
    <property type="entry name" value="6hp_glycosidase-like_sf"/>
</dbReference>
<keyword evidence="3" id="KW-1185">Reference proteome</keyword>
<evidence type="ECO:0000313" key="2">
    <source>
        <dbReference type="EMBL" id="POW18815.1"/>
    </source>
</evidence>
<dbReference type="VEuPathDB" id="FungiDB:PSTT_07249"/>
<comment type="caution">
    <text evidence="2">The sequence shown here is derived from an EMBL/GenBank/DDBJ whole genome shotgun (WGS) entry which is preliminary data.</text>
</comment>
<dbReference type="Proteomes" id="UP000238274">
    <property type="component" value="Unassembled WGS sequence"/>
</dbReference>
<gene>
    <name evidence="2" type="ORF">PSHT_05428</name>
</gene>
<sequence>MPSGSRFMSRTDALLGNRLVVLAAGGLFAGAILYANLARVSTTITKFNRPNRSGPLSPDELERWLVTEKPRALRQLLAAFGPDGRNAPGTAAGVMIASPSRPGSYLDKETENENYFFHWTRDANLCLRVVLLKLNEAESGVDLQYNDSTSYQLQSKSAVSFKRTLEVIMKDSVIFNAQLQQVLNLSGGPLDGGLGEPKFLVDGSRFDAPWRRPQNDGPAIRASTMIQYAQHLINRRSNLEKVFEYISTHLYHKENPNLQIQLDIDHVCRSWSAPSPSYIQSDLWEEVEANHGGHFYTLMVQRKSVQDFLDFTRSLPPEKQPYDREKYLSTLTKMDERLELFWNPEGLPAREGGTPEIPKNSFVSFSKKPHILPTLDRVDGQPKPSQVDTAVLLAINHTNGSNQSSHWLPHSDRVLATLDRLVEVFEKLYPINRAKEGTGIAIGRYPEDEYDGVKSNSIGHPWFLCTHAVAETTYLAINEFRKATTIPVTRLNIPFFSRFLSELNASSVDDPGPIITIDRGTDQFTKLLNSMSKWADRFLIDVTFKHFDPSEGRISEQIDRKTGQMRGARELTWSYASFLSALDAREGKIPGN</sequence>
<dbReference type="FunFam" id="1.50.10.10:FF:000084">
    <property type="entry name" value="Uncharacterized protein"/>
    <property type="match status" value="1"/>
</dbReference>
<dbReference type="InterPro" id="IPR011613">
    <property type="entry name" value="GH15-like"/>
</dbReference>
<reference evidence="3" key="3">
    <citation type="journal article" date="2018" name="Mol. Plant Microbe Interact.">
        <title>Genome sequence resources for the wheat stripe rust pathogen (Puccinia striiformis f. sp. tritici) and the barley stripe rust pathogen (Puccinia striiformis f. sp. hordei).</title>
        <authorList>
            <person name="Xia C."/>
            <person name="Wang M."/>
            <person name="Yin C."/>
            <person name="Cornejo O.E."/>
            <person name="Hulbert S.H."/>
            <person name="Chen X."/>
        </authorList>
    </citation>
    <scope>NUCLEOTIDE SEQUENCE [LARGE SCALE GENOMIC DNA]</scope>
    <source>
        <strain evidence="3">93TX-2</strain>
    </source>
</reference>
<evidence type="ECO:0000259" key="1">
    <source>
        <dbReference type="Pfam" id="PF00723"/>
    </source>
</evidence>
<dbReference type="GO" id="GO:0004553">
    <property type="term" value="F:hydrolase activity, hydrolyzing O-glycosyl compounds"/>
    <property type="evidence" value="ECO:0007669"/>
    <property type="project" value="TreeGrafter"/>
</dbReference>
<dbReference type="OrthoDB" id="6123450at2759"/>
<dbReference type="Gene3D" id="1.50.10.10">
    <property type="match status" value="1"/>
</dbReference>
<feature type="domain" description="GH15-like" evidence="1">
    <location>
        <begin position="73"/>
        <end position="582"/>
    </location>
</feature>
<dbReference type="EMBL" id="PKSM01000059">
    <property type="protein sequence ID" value="POW18815.1"/>
    <property type="molecule type" value="Genomic_DNA"/>
</dbReference>
<dbReference type="AlphaFoldDB" id="A0A2S4WAL8"/>
<dbReference type="PANTHER" id="PTHR31616:SF9">
    <property type="entry name" value="GLUCOAMYLASE, INTRACELLULAR SPORULATION-SPECIFIC"/>
    <property type="match status" value="1"/>
</dbReference>